<dbReference type="PIRSF" id="PIRSF006066">
    <property type="entry name" value="HI0050"/>
    <property type="match status" value="1"/>
</dbReference>
<keyword evidence="2" id="KW-1003">Cell membrane</keyword>
<keyword evidence="10" id="KW-1185">Reference proteome</keyword>
<feature type="transmembrane region" description="Helical" evidence="7">
    <location>
        <begin position="384"/>
        <end position="406"/>
    </location>
</feature>
<feature type="transmembrane region" description="Helical" evidence="7">
    <location>
        <begin position="114"/>
        <end position="131"/>
    </location>
</feature>
<keyword evidence="5 7" id="KW-1133">Transmembrane helix</keyword>
<feature type="transmembrane region" description="Helical" evidence="7">
    <location>
        <begin position="217"/>
        <end position="235"/>
    </location>
</feature>
<feature type="transmembrane region" description="Helical" evidence="7">
    <location>
        <begin position="55"/>
        <end position="76"/>
    </location>
</feature>
<feature type="transmembrane region" description="Helical" evidence="7">
    <location>
        <begin position="88"/>
        <end position="108"/>
    </location>
</feature>
<name>A0ABV5I0K7_9RHOB</name>
<organism evidence="9 10">
    <name type="scientific">Roseovarius ramblicola</name>
    <dbReference type="NCBI Taxonomy" id="2022336"/>
    <lineage>
        <taxon>Bacteria</taxon>
        <taxon>Pseudomonadati</taxon>
        <taxon>Pseudomonadota</taxon>
        <taxon>Alphaproteobacteria</taxon>
        <taxon>Rhodobacterales</taxon>
        <taxon>Roseobacteraceae</taxon>
        <taxon>Roseovarius</taxon>
    </lineage>
</organism>
<feature type="transmembrane region" description="Helical" evidence="7">
    <location>
        <begin position="7"/>
        <end position="35"/>
    </location>
</feature>
<evidence type="ECO:0000256" key="4">
    <source>
        <dbReference type="ARBA" id="ARBA00022692"/>
    </source>
</evidence>
<comment type="subunit">
    <text evidence="7">The complex comprises the extracytoplasmic solute receptor protein and the two transmembrane proteins.</text>
</comment>
<evidence type="ECO:0000256" key="6">
    <source>
        <dbReference type="ARBA" id="ARBA00023136"/>
    </source>
</evidence>
<feature type="transmembrane region" description="Helical" evidence="7">
    <location>
        <begin position="300"/>
        <end position="318"/>
    </location>
</feature>
<feature type="transmembrane region" description="Helical" evidence="7">
    <location>
        <begin position="418"/>
        <end position="441"/>
    </location>
</feature>
<keyword evidence="3 7" id="KW-0997">Cell inner membrane</keyword>
<dbReference type="EMBL" id="JBHMEC010000010">
    <property type="protein sequence ID" value="MFB9149480.1"/>
    <property type="molecule type" value="Genomic_DNA"/>
</dbReference>
<sequence>MEVALLFFMVIGLLLIGLPIAISLGLSSTLFLLWFSDSSLASVAQTLFSAFEGHFTLLAIPFFVLASSFMTTGGVAQRIIRFSIACVGHLHGGLAIAGVFACMLFAALSGSSPATVVAIGSIVIAGMRQVGYTRDFAAGVIANAGTLGILIPPSIVMVVYAAAVDVSVGRMFLAGVIPGLVAGGMLMTTIYIMARLRNMPKGEWQGWAEIFASGRDAAWGLFLIVIILGGIYGGIFTPTEAAAVAAVYAFFIACFVYKDMGPLATGGDARNTSLLRKPQALVTAFFHADTRRTLFEAGKLTVMLLFVIANALILKHVLTDEQIPQSIASAMLSAGFGPVMFLVVVNVILLIGGQFMEPSGLLVIVAPLVFPIAIELGIDPIHLGIIMVVNMEIGMITPPVGLNLFVTSGVAGMPMMAVVRAALPFLAVLFVFLIMVTYIPWISTFLPNTFMGPEIITQ</sequence>
<protein>
    <recommendedName>
        <fullName evidence="7">TRAP transporter large permease protein</fullName>
    </recommendedName>
</protein>
<evidence type="ECO:0000256" key="1">
    <source>
        <dbReference type="ARBA" id="ARBA00004429"/>
    </source>
</evidence>
<proteinExistence type="inferred from homology"/>
<evidence type="ECO:0000256" key="2">
    <source>
        <dbReference type="ARBA" id="ARBA00022475"/>
    </source>
</evidence>
<dbReference type="NCBIfam" id="TIGR00786">
    <property type="entry name" value="dctM"/>
    <property type="match status" value="1"/>
</dbReference>
<dbReference type="PANTHER" id="PTHR33362">
    <property type="entry name" value="SIALIC ACID TRAP TRANSPORTER PERMEASE PROTEIN SIAT-RELATED"/>
    <property type="match status" value="1"/>
</dbReference>
<dbReference type="InterPro" id="IPR010656">
    <property type="entry name" value="DctM"/>
</dbReference>
<evidence type="ECO:0000256" key="5">
    <source>
        <dbReference type="ARBA" id="ARBA00022989"/>
    </source>
</evidence>
<evidence type="ECO:0000259" key="8">
    <source>
        <dbReference type="Pfam" id="PF06808"/>
    </source>
</evidence>
<dbReference type="RefSeq" id="WP_377068429.1">
    <property type="nucleotide sequence ID" value="NZ_JBHMEC010000010.1"/>
</dbReference>
<evidence type="ECO:0000256" key="3">
    <source>
        <dbReference type="ARBA" id="ARBA00022519"/>
    </source>
</evidence>
<dbReference type="Proteomes" id="UP001589670">
    <property type="component" value="Unassembled WGS sequence"/>
</dbReference>
<comment type="subcellular location">
    <subcellularLocation>
        <location evidence="1 7">Cell inner membrane</location>
        <topology evidence="1 7">Multi-pass membrane protein</topology>
    </subcellularLocation>
</comment>
<feature type="domain" description="TRAP C4-dicarboxylate transport system permease DctM subunit" evidence="8">
    <location>
        <begin position="7"/>
        <end position="442"/>
    </location>
</feature>
<keyword evidence="6 7" id="KW-0472">Membrane</keyword>
<dbReference type="PANTHER" id="PTHR33362:SF5">
    <property type="entry name" value="C4-DICARBOXYLATE TRAP TRANSPORTER LARGE PERMEASE PROTEIN DCTM"/>
    <property type="match status" value="1"/>
</dbReference>
<feature type="transmembrane region" description="Helical" evidence="7">
    <location>
        <begin position="241"/>
        <end position="257"/>
    </location>
</feature>
<dbReference type="Pfam" id="PF06808">
    <property type="entry name" value="DctM"/>
    <property type="match status" value="1"/>
</dbReference>
<accession>A0ABV5I0K7</accession>
<evidence type="ECO:0000313" key="9">
    <source>
        <dbReference type="EMBL" id="MFB9149480.1"/>
    </source>
</evidence>
<keyword evidence="7" id="KW-0813">Transport</keyword>
<reference evidence="9 10" key="1">
    <citation type="submission" date="2024-09" db="EMBL/GenBank/DDBJ databases">
        <authorList>
            <person name="Sun Q."/>
            <person name="Mori K."/>
        </authorList>
    </citation>
    <scope>NUCLEOTIDE SEQUENCE [LARGE SCALE GENOMIC DNA]</scope>
    <source>
        <strain evidence="9 10">CECT 9424</strain>
    </source>
</reference>
<feature type="transmembrane region" description="Helical" evidence="7">
    <location>
        <begin position="138"/>
        <end position="160"/>
    </location>
</feature>
<evidence type="ECO:0000256" key="7">
    <source>
        <dbReference type="RuleBase" id="RU369079"/>
    </source>
</evidence>
<comment type="similarity">
    <text evidence="7">Belongs to the TRAP transporter large permease family.</text>
</comment>
<comment type="function">
    <text evidence="7">Part of the tripartite ATP-independent periplasmic (TRAP) transport system.</text>
</comment>
<evidence type="ECO:0000313" key="10">
    <source>
        <dbReference type="Proteomes" id="UP001589670"/>
    </source>
</evidence>
<dbReference type="InterPro" id="IPR004681">
    <property type="entry name" value="TRAP_DctM"/>
</dbReference>
<keyword evidence="4 7" id="KW-0812">Transmembrane</keyword>
<gene>
    <name evidence="9" type="ORF">ACFFU4_06905</name>
</gene>
<feature type="transmembrane region" description="Helical" evidence="7">
    <location>
        <begin position="172"/>
        <end position="196"/>
    </location>
</feature>
<feature type="transmembrane region" description="Helical" evidence="7">
    <location>
        <begin position="359"/>
        <end position="378"/>
    </location>
</feature>
<comment type="caution">
    <text evidence="9">The sequence shown here is derived from an EMBL/GenBank/DDBJ whole genome shotgun (WGS) entry which is preliminary data.</text>
</comment>
<feature type="transmembrane region" description="Helical" evidence="7">
    <location>
        <begin position="330"/>
        <end position="352"/>
    </location>
</feature>